<dbReference type="RefSeq" id="WP_215871971.1">
    <property type="nucleotide sequence ID" value="NZ_JAAXYO010000039.1"/>
</dbReference>
<comment type="subcellular location">
    <subcellularLocation>
        <location evidence="1">Bacterial flagellum</location>
    </subcellularLocation>
    <subcellularLocation>
        <location evidence="2">Secreted</location>
    </subcellularLocation>
</comment>
<evidence type="ECO:0000256" key="2">
    <source>
        <dbReference type="ARBA" id="ARBA00004613"/>
    </source>
</evidence>
<dbReference type="InterPro" id="IPR019776">
    <property type="entry name" value="Flagellar_basal_body_rod_CS"/>
</dbReference>
<dbReference type="Pfam" id="PF21158">
    <property type="entry name" value="flgK_1st_1"/>
    <property type="match status" value="1"/>
</dbReference>
<evidence type="ECO:0000256" key="5">
    <source>
        <dbReference type="ARBA" id="ARBA00022525"/>
    </source>
</evidence>
<comment type="similarity">
    <text evidence="3">Belongs to the flagella basal body rod proteins family.</text>
</comment>
<dbReference type="GO" id="GO:0005576">
    <property type="term" value="C:extracellular region"/>
    <property type="evidence" value="ECO:0007669"/>
    <property type="project" value="UniProtKB-SubCell"/>
</dbReference>
<comment type="caution">
    <text evidence="12">The sequence shown here is derived from an EMBL/GenBank/DDBJ whole genome shotgun (WGS) entry which is preliminary data.</text>
</comment>
<dbReference type="Pfam" id="PF00460">
    <property type="entry name" value="Flg_bb_rod"/>
    <property type="match status" value="1"/>
</dbReference>
<evidence type="ECO:0000313" key="12">
    <source>
        <dbReference type="EMBL" id="MBU2787403.1"/>
    </source>
</evidence>
<dbReference type="GO" id="GO:0009424">
    <property type="term" value="C:bacterial-type flagellum hook"/>
    <property type="evidence" value="ECO:0007669"/>
    <property type="project" value="InterPro"/>
</dbReference>
<dbReference type="PRINTS" id="PR01005">
    <property type="entry name" value="FLGHOOKAP1"/>
</dbReference>
<evidence type="ECO:0000256" key="6">
    <source>
        <dbReference type="ARBA" id="ARBA00023143"/>
    </source>
</evidence>
<dbReference type="EMBL" id="JAAXYO010000039">
    <property type="protein sequence ID" value="MBU2787403.1"/>
    <property type="molecule type" value="Genomic_DNA"/>
</dbReference>
<keyword evidence="5" id="KW-0964">Secreted</keyword>
<dbReference type="InterPro" id="IPR049119">
    <property type="entry name" value="FlgK_D2-like"/>
</dbReference>
<evidence type="ECO:0000256" key="1">
    <source>
        <dbReference type="ARBA" id="ARBA00004365"/>
    </source>
</evidence>
<feature type="domain" description="Flagellar basal body rod protein N-terminal" evidence="8">
    <location>
        <begin position="8"/>
        <end position="37"/>
    </location>
</feature>
<feature type="coiled-coil region" evidence="7">
    <location>
        <begin position="163"/>
        <end position="190"/>
    </location>
</feature>
<dbReference type="GO" id="GO:0005198">
    <property type="term" value="F:structural molecule activity"/>
    <property type="evidence" value="ECO:0007669"/>
    <property type="project" value="InterPro"/>
</dbReference>
<keyword evidence="13" id="KW-1185">Reference proteome</keyword>
<dbReference type="InterPro" id="IPR053927">
    <property type="entry name" value="FlgK_helical"/>
</dbReference>
<keyword evidence="7" id="KW-0175">Coiled coil</keyword>
<evidence type="ECO:0000313" key="13">
    <source>
        <dbReference type="Proteomes" id="UP001197378"/>
    </source>
</evidence>
<accession>A0AAE2YP78</accession>
<organism evidence="12 13">
    <name type="scientific">Igneacidithiobacillus copahuensis</name>
    <dbReference type="NCBI Taxonomy" id="2724909"/>
    <lineage>
        <taxon>Bacteria</taxon>
        <taxon>Pseudomonadati</taxon>
        <taxon>Pseudomonadota</taxon>
        <taxon>Acidithiobacillia</taxon>
        <taxon>Acidithiobacillales</taxon>
        <taxon>Acidithiobacillaceae</taxon>
        <taxon>Igneacidithiobacillus</taxon>
    </lineage>
</organism>
<keyword evidence="12" id="KW-0966">Cell projection</keyword>
<gene>
    <name evidence="12" type="primary">flgK</name>
    <name evidence="12" type="ORF">HFQ13_04115</name>
</gene>
<evidence type="ECO:0000256" key="3">
    <source>
        <dbReference type="ARBA" id="ARBA00009677"/>
    </source>
</evidence>
<keyword evidence="12" id="KW-0969">Cilium</keyword>
<evidence type="ECO:0000256" key="7">
    <source>
        <dbReference type="SAM" id="Coils"/>
    </source>
</evidence>
<name>A0AAE2YP78_9PROT</name>
<feature type="domain" description="Flagellar basal-body/hook protein C-terminal" evidence="9">
    <location>
        <begin position="631"/>
        <end position="670"/>
    </location>
</feature>
<dbReference type="SUPFAM" id="SSF64518">
    <property type="entry name" value="Phase 1 flagellin"/>
    <property type="match status" value="2"/>
</dbReference>
<proteinExistence type="inferred from homology"/>
<evidence type="ECO:0000259" key="8">
    <source>
        <dbReference type="Pfam" id="PF00460"/>
    </source>
</evidence>
<feature type="domain" description="Flagellar hook-associated protein 1 D2-like" evidence="10">
    <location>
        <begin position="335"/>
        <end position="423"/>
    </location>
</feature>
<reference evidence="12" key="1">
    <citation type="journal article" date="2021" name="ISME J.">
        <title>Genomic evolution of the class Acidithiobacillia: deep-branching Proteobacteria living in extreme acidic conditions.</title>
        <authorList>
            <person name="Moya-Beltran A."/>
            <person name="Beard S."/>
            <person name="Rojas-Villalobos C."/>
            <person name="Issotta F."/>
            <person name="Gallardo Y."/>
            <person name="Ulloa R."/>
            <person name="Giaveno A."/>
            <person name="Degli Esposti M."/>
            <person name="Johnson D.B."/>
            <person name="Quatrini R."/>
        </authorList>
    </citation>
    <scope>NUCLEOTIDE SEQUENCE</scope>
    <source>
        <strain evidence="12">VAN18-1</strain>
    </source>
</reference>
<dbReference type="AlphaFoldDB" id="A0AAE2YP78"/>
<dbReference type="NCBIfam" id="TIGR02492">
    <property type="entry name" value="flgK_ends"/>
    <property type="match status" value="1"/>
</dbReference>
<keyword evidence="6" id="KW-0975">Bacterial flagellum</keyword>
<protein>
    <recommendedName>
        <fullName evidence="4">Flagellar hook-associated protein 1</fullName>
    </recommendedName>
</protein>
<dbReference type="GO" id="GO:0044780">
    <property type="term" value="P:bacterial-type flagellum assembly"/>
    <property type="evidence" value="ECO:0007669"/>
    <property type="project" value="InterPro"/>
</dbReference>
<evidence type="ECO:0000259" key="11">
    <source>
        <dbReference type="Pfam" id="PF22638"/>
    </source>
</evidence>
<dbReference type="InterPro" id="IPR010930">
    <property type="entry name" value="Flg_bb/hook_C_dom"/>
</dbReference>
<evidence type="ECO:0000256" key="4">
    <source>
        <dbReference type="ARBA" id="ARBA00016244"/>
    </source>
</evidence>
<dbReference type="Proteomes" id="UP001197378">
    <property type="component" value="Unassembled WGS sequence"/>
</dbReference>
<dbReference type="PROSITE" id="PS00588">
    <property type="entry name" value="FLAGELLA_BB_ROD"/>
    <property type="match status" value="1"/>
</dbReference>
<sequence length="672" mass="67800">MSGVSGLINTSLSGLQAAQQALQVTGNNIANVNTPGYSQENVIQSTTTPSYLGGQFYGNGTQITDVQRVYSSFLQGQVWSASAGSSGAATLSQGLQQILGVLSSGSVSTQIQQFFSGVAQVAANPSDIPSRQAMLGDAQTLSNTFQSLGQQLNQIGQGINQQMQQSVSSINQLSTQIAQLNQQIANSAGLGNGTPNDLLDQRDQLLTELNTQVGVQVVRQNNSQINVFLSNGQTLVAGSTAFSLKTQPSPYNHQNLDVAYEGAQGSADITKNLSGGILGGLLQLRSQSLQPAENGLGLLADGIAAQVNGQQAQGLNLQGSSGTAIFQTGGVQIFANSGNSSGSSGAVLQGTITNIGQLTGSDYVLSKGASGVWQLSNASTGAVLSTSSGTFSSGGVTTLDFGKGFQVQVSGTVAQGDQFLVEPTRLGATGMQTVMSDPSQIAAASPYVGSPGVMSSGALVNTNLGNMTLSAGQFVSSSGAGAVVVNGLGFPMAGSAELQFSSGASSGSAAFTITANGTTLSGTVALGSSGTAIDIAYPNDPPGGYYQMLLSGTLVGKGDTITISPGGAGSNGNAQAMTALSTQGIFNGGTNNANAQAAQLLTQVTTQANQAQNQAQAQASVLSQAQSAQQSYSGVNLDQEAANLILYQQAYQAAAKAISVGNTLFQSLIQAL</sequence>
<dbReference type="InterPro" id="IPR002371">
    <property type="entry name" value="FlgK"/>
</dbReference>
<dbReference type="PANTHER" id="PTHR30033">
    <property type="entry name" value="FLAGELLAR HOOK-ASSOCIATED PROTEIN 1"/>
    <property type="match status" value="1"/>
</dbReference>
<dbReference type="Pfam" id="PF06429">
    <property type="entry name" value="Flg_bbr_C"/>
    <property type="match status" value="1"/>
</dbReference>
<evidence type="ECO:0000259" key="9">
    <source>
        <dbReference type="Pfam" id="PF06429"/>
    </source>
</evidence>
<dbReference type="PANTHER" id="PTHR30033:SF1">
    <property type="entry name" value="FLAGELLAR HOOK-ASSOCIATED PROTEIN 1"/>
    <property type="match status" value="1"/>
</dbReference>
<keyword evidence="12" id="KW-0282">Flagellum</keyword>
<dbReference type="Pfam" id="PF22638">
    <property type="entry name" value="FlgK_D1"/>
    <property type="match status" value="1"/>
</dbReference>
<evidence type="ECO:0000259" key="10">
    <source>
        <dbReference type="Pfam" id="PF21158"/>
    </source>
</evidence>
<feature type="domain" description="Flagellar hook-associated protein FlgK helical" evidence="11">
    <location>
        <begin position="95"/>
        <end position="326"/>
    </location>
</feature>
<dbReference type="InterPro" id="IPR001444">
    <property type="entry name" value="Flag_bb_rod_N"/>
</dbReference>